<dbReference type="AlphaFoldDB" id="A0A191ZUK9"/>
<dbReference type="OrthoDB" id="8594755at2"/>
<sequence length="50" mass="5692">MTALKILFTTDTGLASLAVIGFLIGMGAFFWRLFVRKMREEERAAKQRQA</sequence>
<accession>A0A191ZUK9</accession>
<dbReference type="GeneID" id="61525268"/>
<proteinExistence type="predicted"/>
<evidence type="ECO:0000313" key="2">
    <source>
        <dbReference type="Proteomes" id="UP000078572"/>
    </source>
</evidence>
<keyword evidence="2" id="KW-1185">Reference proteome</keyword>
<organism evidence="1 2">
    <name type="scientific">Ralstonia insidiosa</name>
    <dbReference type="NCBI Taxonomy" id="190721"/>
    <lineage>
        <taxon>Bacteria</taxon>
        <taxon>Pseudomonadati</taxon>
        <taxon>Pseudomonadota</taxon>
        <taxon>Betaproteobacteria</taxon>
        <taxon>Burkholderiales</taxon>
        <taxon>Burkholderiaceae</taxon>
        <taxon>Ralstonia</taxon>
    </lineage>
</organism>
<protein>
    <submittedName>
        <fullName evidence="1">DUF3149 domain-containing protein</fullName>
    </submittedName>
</protein>
<dbReference type="Proteomes" id="UP000078572">
    <property type="component" value="Chromosome 1"/>
</dbReference>
<dbReference type="Pfam" id="PF11346">
    <property type="entry name" value="DUF3149"/>
    <property type="match status" value="1"/>
</dbReference>
<dbReference type="RefSeq" id="WP_064802321.1">
    <property type="nucleotide sequence ID" value="NZ_CP016022.1"/>
</dbReference>
<name>A0A191ZUK9_9RALS</name>
<dbReference type="InterPro" id="IPR021494">
    <property type="entry name" value="DUF3149"/>
</dbReference>
<evidence type="ECO:0000313" key="1">
    <source>
        <dbReference type="EMBL" id="ANJ71772.1"/>
    </source>
</evidence>
<gene>
    <name evidence="1" type="ORF">A9Y76_04475</name>
</gene>
<reference evidence="2" key="1">
    <citation type="submission" date="2016-06" db="EMBL/GenBank/DDBJ databases">
        <authorList>
            <person name="Xu Y."/>
            <person name="Nagy A."/>
            <person name="Yan X."/>
            <person name="Kim S.W."/>
            <person name="Haley B."/>
            <person name="Liu N.T."/>
            <person name="Nou X."/>
        </authorList>
    </citation>
    <scope>NUCLEOTIDE SEQUENCE [LARGE SCALE GENOMIC DNA]</scope>
    <source>
        <strain evidence="2">ATCC 49129</strain>
    </source>
</reference>
<dbReference type="EMBL" id="CP016022">
    <property type="protein sequence ID" value="ANJ71772.1"/>
    <property type="molecule type" value="Genomic_DNA"/>
</dbReference>